<dbReference type="InterPro" id="IPR020616">
    <property type="entry name" value="Thiolase_N"/>
</dbReference>
<dbReference type="GO" id="GO:0006635">
    <property type="term" value="P:fatty acid beta-oxidation"/>
    <property type="evidence" value="ECO:0007669"/>
    <property type="project" value="TreeGrafter"/>
</dbReference>
<dbReference type="InterPro" id="IPR016039">
    <property type="entry name" value="Thiolase-like"/>
</dbReference>
<dbReference type="PROSITE" id="PS00737">
    <property type="entry name" value="THIOLASE_2"/>
    <property type="match status" value="1"/>
</dbReference>
<keyword evidence="16" id="KW-1185">Reference proteome</keyword>
<comment type="pathway">
    <text evidence="2">Lipid metabolism; fatty acid metabolism.</text>
</comment>
<feature type="domain" description="Thiolase N-terminal" evidence="13">
    <location>
        <begin position="22"/>
        <end position="277"/>
    </location>
</feature>
<dbReference type="PIRSF" id="PIRSF000429">
    <property type="entry name" value="Ac-CoA_Ac_transf"/>
    <property type="match status" value="1"/>
</dbReference>
<evidence type="ECO:0000256" key="4">
    <source>
        <dbReference type="ARBA" id="ARBA00022679"/>
    </source>
</evidence>
<dbReference type="Pfam" id="PF00108">
    <property type="entry name" value="Thiolase_N"/>
    <property type="match status" value="1"/>
</dbReference>
<dbReference type="GO" id="GO:0003988">
    <property type="term" value="F:acetyl-CoA C-acyltransferase activity"/>
    <property type="evidence" value="ECO:0007669"/>
    <property type="project" value="UniProtKB-EC"/>
</dbReference>
<comment type="catalytic activity">
    <reaction evidence="10">
        <text>an acyl-CoA + acetyl-CoA = a 3-oxoacyl-CoA + CoA</text>
        <dbReference type="Rhea" id="RHEA:21564"/>
        <dbReference type="ChEBI" id="CHEBI:57287"/>
        <dbReference type="ChEBI" id="CHEBI:57288"/>
        <dbReference type="ChEBI" id="CHEBI:58342"/>
        <dbReference type="ChEBI" id="CHEBI:90726"/>
        <dbReference type="EC" id="2.3.1.16"/>
    </reaction>
</comment>
<evidence type="ECO:0000256" key="3">
    <source>
        <dbReference type="ARBA" id="ARBA00010982"/>
    </source>
</evidence>
<dbReference type="InterPro" id="IPR020617">
    <property type="entry name" value="Thiolase_C"/>
</dbReference>
<keyword evidence="4 12" id="KW-0808">Transferase</keyword>
<feature type="active site" description="Proton acceptor" evidence="11">
    <location>
        <position position="364"/>
    </location>
</feature>
<evidence type="ECO:0000313" key="16">
    <source>
        <dbReference type="Proteomes" id="UP000076532"/>
    </source>
</evidence>
<feature type="domain" description="Thiolase C-terminal" evidence="14">
    <location>
        <begin position="286"/>
        <end position="405"/>
    </location>
</feature>
<feature type="active site" description="Acyl-thioester intermediate" evidence="11">
    <location>
        <position position="107"/>
    </location>
</feature>
<dbReference type="Gene3D" id="3.40.47.10">
    <property type="match status" value="2"/>
</dbReference>
<dbReference type="InterPro" id="IPR020613">
    <property type="entry name" value="Thiolase_CS"/>
</dbReference>
<accession>A0A166DAR9</accession>
<dbReference type="FunFam" id="3.40.47.10:FF:000010">
    <property type="entry name" value="Acetyl-CoA acetyltransferase (Thiolase)"/>
    <property type="match status" value="1"/>
</dbReference>
<dbReference type="EMBL" id="KV417616">
    <property type="protein sequence ID" value="KZP14505.1"/>
    <property type="molecule type" value="Genomic_DNA"/>
</dbReference>
<comment type="subcellular location">
    <subcellularLocation>
        <location evidence="1">Peroxisome</location>
    </subcellularLocation>
</comment>
<keyword evidence="9 12" id="KW-0012">Acyltransferase</keyword>
<dbReference type="AlphaFoldDB" id="A0A166DAR9"/>
<evidence type="ECO:0000313" key="15">
    <source>
        <dbReference type="EMBL" id="KZP14505.1"/>
    </source>
</evidence>
<keyword evidence="8" id="KW-0576">Peroxisome</keyword>
<evidence type="ECO:0000256" key="10">
    <source>
        <dbReference type="ARBA" id="ARBA00047605"/>
    </source>
</evidence>
<dbReference type="CDD" id="cd00751">
    <property type="entry name" value="thiolase"/>
    <property type="match status" value="1"/>
</dbReference>
<dbReference type="GO" id="GO:0005777">
    <property type="term" value="C:peroxisome"/>
    <property type="evidence" value="ECO:0007669"/>
    <property type="project" value="UniProtKB-SubCell"/>
</dbReference>
<dbReference type="PROSITE" id="PS00098">
    <property type="entry name" value="THIOLASE_1"/>
    <property type="match status" value="1"/>
</dbReference>
<dbReference type="InterPro" id="IPR050215">
    <property type="entry name" value="Thiolase-like_sf_Thiolase"/>
</dbReference>
<evidence type="ECO:0000259" key="13">
    <source>
        <dbReference type="Pfam" id="PF00108"/>
    </source>
</evidence>
<sequence>MSTQSHTSAAKAAILAKSDNDVVIVYAIRSAMTKGKKGGFKDTRPEELLAAVLRAVYTQPHLDPTLIEDIQVGNVLPPGGGASTARMAALHAGIPHTTPISTVNRQCSSGLTAVNDIANQIKAGQIDIGIGAGVESMSFGYGAGTMPDGYSEAVLSTKEAEDCQIPMGITSENVAADFGITRLAQDAFAAESYRRAAVAQNAGRFKQEILPIKVKQIDPKTGDEKEVIVDQDDGIRAGVTAESLGKLKPAFSKTGTTHAGNASQISDGAAAVLLARRSTATRLGLPILGKFVGAAVVGVPPRIMGVGPAYAIPAVLKKHGLSKEDIDFFEINEAFASQAVYSVQKVGIPFEKVNIHGGAIAMGHPLGCTGARQVATGLGVARQTGGKVFVTSMCIGSGMGMAGLFVSEQ</sequence>
<dbReference type="InterPro" id="IPR020615">
    <property type="entry name" value="Thiolase_acyl_enz_int_AS"/>
</dbReference>
<evidence type="ECO:0000256" key="6">
    <source>
        <dbReference type="ARBA" id="ARBA00022946"/>
    </source>
</evidence>
<comment type="similarity">
    <text evidence="3 12">Belongs to the thiolase-like superfamily. Thiolase family.</text>
</comment>
<dbReference type="NCBIfam" id="TIGR01930">
    <property type="entry name" value="AcCoA-C-Actrans"/>
    <property type="match status" value="1"/>
</dbReference>
<dbReference type="OrthoDB" id="5404651at2759"/>
<keyword evidence="6" id="KW-0809">Transit peptide</keyword>
<protein>
    <submittedName>
        <fullName evidence="15">Thiolase</fullName>
    </submittedName>
</protein>
<evidence type="ECO:0000256" key="12">
    <source>
        <dbReference type="RuleBase" id="RU003557"/>
    </source>
</evidence>
<dbReference type="PANTHER" id="PTHR43853:SF8">
    <property type="entry name" value="3-KETOACYL-COA THIOLASE, PEROXISOMAL"/>
    <property type="match status" value="1"/>
</dbReference>
<dbReference type="Pfam" id="PF02803">
    <property type="entry name" value="Thiolase_C"/>
    <property type="match status" value="1"/>
</dbReference>
<reference evidence="15 16" key="1">
    <citation type="journal article" date="2016" name="Mol. Biol. Evol.">
        <title>Comparative Genomics of Early-Diverging Mushroom-Forming Fungi Provides Insights into the Origins of Lignocellulose Decay Capabilities.</title>
        <authorList>
            <person name="Nagy L.G."/>
            <person name="Riley R."/>
            <person name="Tritt A."/>
            <person name="Adam C."/>
            <person name="Daum C."/>
            <person name="Floudas D."/>
            <person name="Sun H."/>
            <person name="Yadav J.S."/>
            <person name="Pangilinan J."/>
            <person name="Larsson K.H."/>
            <person name="Matsuura K."/>
            <person name="Barry K."/>
            <person name="Labutti K."/>
            <person name="Kuo R."/>
            <person name="Ohm R.A."/>
            <person name="Bhattacharya S.S."/>
            <person name="Shirouzu T."/>
            <person name="Yoshinaga Y."/>
            <person name="Martin F.M."/>
            <person name="Grigoriev I.V."/>
            <person name="Hibbett D.S."/>
        </authorList>
    </citation>
    <scope>NUCLEOTIDE SEQUENCE [LARGE SCALE GENOMIC DNA]</scope>
    <source>
        <strain evidence="15 16">CBS 109695</strain>
    </source>
</reference>
<dbReference type="STRING" id="436010.A0A166DAR9"/>
<proteinExistence type="inferred from homology"/>
<evidence type="ECO:0000256" key="5">
    <source>
        <dbReference type="ARBA" id="ARBA00022832"/>
    </source>
</evidence>
<evidence type="ECO:0000256" key="2">
    <source>
        <dbReference type="ARBA" id="ARBA00004872"/>
    </source>
</evidence>
<dbReference type="PANTHER" id="PTHR43853">
    <property type="entry name" value="3-KETOACYL-COA THIOLASE, PEROXISOMAL"/>
    <property type="match status" value="1"/>
</dbReference>
<evidence type="ECO:0000256" key="11">
    <source>
        <dbReference type="PIRSR" id="PIRSR000429-1"/>
    </source>
</evidence>
<evidence type="ECO:0000259" key="14">
    <source>
        <dbReference type="Pfam" id="PF02803"/>
    </source>
</evidence>
<evidence type="ECO:0000256" key="8">
    <source>
        <dbReference type="ARBA" id="ARBA00023140"/>
    </source>
</evidence>
<dbReference type="InterPro" id="IPR002155">
    <property type="entry name" value="Thiolase"/>
</dbReference>
<evidence type="ECO:0000256" key="7">
    <source>
        <dbReference type="ARBA" id="ARBA00023098"/>
    </source>
</evidence>
<keyword evidence="7" id="KW-0443">Lipid metabolism</keyword>
<gene>
    <name evidence="15" type="ORF">FIBSPDRAFT_1048730</name>
</gene>
<evidence type="ECO:0000256" key="9">
    <source>
        <dbReference type="ARBA" id="ARBA00023315"/>
    </source>
</evidence>
<organism evidence="15 16">
    <name type="scientific">Athelia psychrophila</name>
    <dbReference type="NCBI Taxonomy" id="1759441"/>
    <lineage>
        <taxon>Eukaryota</taxon>
        <taxon>Fungi</taxon>
        <taxon>Dikarya</taxon>
        <taxon>Basidiomycota</taxon>
        <taxon>Agaricomycotina</taxon>
        <taxon>Agaricomycetes</taxon>
        <taxon>Agaricomycetidae</taxon>
        <taxon>Atheliales</taxon>
        <taxon>Atheliaceae</taxon>
        <taxon>Athelia</taxon>
    </lineage>
</organism>
<feature type="active site" description="Proton acceptor" evidence="11">
    <location>
        <position position="394"/>
    </location>
</feature>
<dbReference type="SUPFAM" id="SSF53901">
    <property type="entry name" value="Thiolase-like"/>
    <property type="match status" value="2"/>
</dbReference>
<keyword evidence="5" id="KW-0276">Fatty acid metabolism</keyword>
<dbReference type="Proteomes" id="UP000076532">
    <property type="component" value="Unassembled WGS sequence"/>
</dbReference>
<name>A0A166DAR9_9AGAM</name>
<evidence type="ECO:0000256" key="1">
    <source>
        <dbReference type="ARBA" id="ARBA00004275"/>
    </source>
</evidence>
<dbReference type="GO" id="GO:0010124">
    <property type="term" value="P:phenylacetate catabolic process"/>
    <property type="evidence" value="ECO:0007669"/>
    <property type="project" value="TreeGrafter"/>
</dbReference>